<comment type="caution">
    <text evidence="2">The sequence shown here is derived from an EMBL/GenBank/DDBJ whole genome shotgun (WGS) entry which is preliminary data.</text>
</comment>
<evidence type="ECO:0000313" key="2">
    <source>
        <dbReference type="EMBL" id="TCL36518.1"/>
    </source>
</evidence>
<dbReference type="InterPro" id="IPR003141">
    <property type="entry name" value="Pol/His_phosphatase_N"/>
</dbReference>
<dbReference type="InterPro" id="IPR016195">
    <property type="entry name" value="Pol/histidinol_Pase-like"/>
</dbReference>
<feature type="domain" description="Polymerase/histidinol phosphatase N-terminal" evidence="1">
    <location>
        <begin position="6"/>
        <end position="74"/>
    </location>
</feature>
<dbReference type="InterPro" id="IPR052018">
    <property type="entry name" value="PHP_domain"/>
</dbReference>
<accession>A0A4R1PYQ0</accession>
<dbReference type="OrthoDB" id="9791620at2"/>
<dbReference type="Proteomes" id="UP000295063">
    <property type="component" value="Unassembled WGS sequence"/>
</dbReference>
<gene>
    <name evidence="2" type="ORF">EV210_108158</name>
</gene>
<dbReference type="Gene3D" id="3.20.20.140">
    <property type="entry name" value="Metal-dependent hydrolases"/>
    <property type="match status" value="1"/>
</dbReference>
<dbReference type="SMART" id="SM00481">
    <property type="entry name" value="POLIIIAc"/>
    <property type="match status" value="1"/>
</dbReference>
<evidence type="ECO:0000313" key="3">
    <source>
        <dbReference type="Proteomes" id="UP000295063"/>
    </source>
</evidence>
<protein>
    <recommendedName>
        <fullName evidence="1">Polymerase/histidinol phosphatase N-terminal domain-containing protein</fullName>
    </recommendedName>
</protein>
<proteinExistence type="predicted"/>
<dbReference type="GO" id="GO:0004534">
    <property type="term" value="F:5'-3' RNA exonuclease activity"/>
    <property type="evidence" value="ECO:0007669"/>
    <property type="project" value="TreeGrafter"/>
</dbReference>
<dbReference type="EMBL" id="SLUI01000008">
    <property type="protein sequence ID" value="TCL36518.1"/>
    <property type="molecule type" value="Genomic_DNA"/>
</dbReference>
<evidence type="ECO:0000259" key="1">
    <source>
        <dbReference type="SMART" id="SM00481"/>
    </source>
</evidence>
<dbReference type="InterPro" id="IPR004013">
    <property type="entry name" value="PHP_dom"/>
</dbReference>
<dbReference type="CDD" id="cd07432">
    <property type="entry name" value="PHP_HisPPase"/>
    <property type="match status" value="1"/>
</dbReference>
<keyword evidence="3" id="KW-1185">Reference proteome</keyword>
<dbReference type="AlphaFoldDB" id="A0A4R1PYQ0"/>
<name>A0A4R1PYQ0_9FIRM</name>
<dbReference type="GO" id="GO:0035312">
    <property type="term" value="F:5'-3' DNA exonuclease activity"/>
    <property type="evidence" value="ECO:0007669"/>
    <property type="project" value="TreeGrafter"/>
</dbReference>
<dbReference type="Pfam" id="PF02811">
    <property type="entry name" value="PHP"/>
    <property type="match status" value="1"/>
</dbReference>
<dbReference type="PANTHER" id="PTHR42924">
    <property type="entry name" value="EXONUCLEASE"/>
    <property type="match status" value="1"/>
</dbReference>
<dbReference type="RefSeq" id="WP_132081285.1">
    <property type="nucleotide sequence ID" value="NZ_DAMAKO010000001.1"/>
</dbReference>
<dbReference type="PANTHER" id="PTHR42924:SF3">
    <property type="entry name" value="POLYMERASE_HISTIDINOL PHOSPHATASE N-TERMINAL DOMAIN-CONTAINING PROTEIN"/>
    <property type="match status" value="1"/>
</dbReference>
<dbReference type="SUPFAM" id="SSF89550">
    <property type="entry name" value="PHP domain-like"/>
    <property type="match status" value="1"/>
</dbReference>
<organism evidence="2 3">
    <name type="scientific">Anaerospora hongkongensis</name>
    <dbReference type="NCBI Taxonomy" id="244830"/>
    <lineage>
        <taxon>Bacteria</taxon>
        <taxon>Bacillati</taxon>
        <taxon>Bacillota</taxon>
        <taxon>Negativicutes</taxon>
        <taxon>Selenomonadales</taxon>
        <taxon>Sporomusaceae</taxon>
        <taxon>Anaerospora</taxon>
    </lineage>
</organism>
<sequence length="245" mass="27152">MRQFAADLHIHSLLSPCAAVEMTPRNIVWHAAAKQLDIIAITDHNACDNVAAALIAAQHAGITVLPGMEVETREEAHFIVLFDKMRQLKEWERYVAEHRPPLKNNEEKFGAQFIVDAEDNFVGIKEELLLCSLTISAAQLSAKVKELDGLVIASHIDRPAYSIVSQLGFIPPDLALDAVEVSRRLEKSEAVRRLSVIGQYPVVTASDAHTIEDLVSGPAMKFYLEEPTVAEIRQALLGQNARRMQ</sequence>
<reference evidence="2 3" key="1">
    <citation type="submission" date="2019-03" db="EMBL/GenBank/DDBJ databases">
        <title>Genomic Encyclopedia of Type Strains, Phase IV (KMG-IV): sequencing the most valuable type-strain genomes for metagenomic binning, comparative biology and taxonomic classification.</title>
        <authorList>
            <person name="Goeker M."/>
        </authorList>
    </citation>
    <scope>NUCLEOTIDE SEQUENCE [LARGE SCALE GENOMIC DNA]</scope>
    <source>
        <strain evidence="2 3">DSM 15969</strain>
    </source>
</reference>